<organism evidence="1 2">
    <name type="scientific">Vigna unguiculata</name>
    <name type="common">Cowpea</name>
    <dbReference type="NCBI Taxonomy" id="3917"/>
    <lineage>
        <taxon>Eukaryota</taxon>
        <taxon>Viridiplantae</taxon>
        <taxon>Streptophyta</taxon>
        <taxon>Embryophyta</taxon>
        <taxon>Tracheophyta</taxon>
        <taxon>Spermatophyta</taxon>
        <taxon>Magnoliopsida</taxon>
        <taxon>eudicotyledons</taxon>
        <taxon>Gunneridae</taxon>
        <taxon>Pentapetalae</taxon>
        <taxon>rosids</taxon>
        <taxon>fabids</taxon>
        <taxon>Fabales</taxon>
        <taxon>Fabaceae</taxon>
        <taxon>Papilionoideae</taxon>
        <taxon>50 kb inversion clade</taxon>
        <taxon>NPAAA clade</taxon>
        <taxon>indigoferoid/millettioid clade</taxon>
        <taxon>Phaseoleae</taxon>
        <taxon>Vigna</taxon>
    </lineage>
</organism>
<protein>
    <submittedName>
        <fullName evidence="1">Uncharacterized protein</fullName>
    </submittedName>
</protein>
<dbReference type="AlphaFoldDB" id="A0A4D6LH94"/>
<evidence type="ECO:0000313" key="1">
    <source>
        <dbReference type="EMBL" id="QCD87685.1"/>
    </source>
</evidence>
<reference evidence="1 2" key="1">
    <citation type="submission" date="2019-04" db="EMBL/GenBank/DDBJ databases">
        <title>An improved genome assembly and genetic linkage map for asparagus bean, Vigna unguiculata ssp. sesquipedialis.</title>
        <authorList>
            <person name="Xia Q."/>
            <person name="Zhang R."/>
            <person name="Dong Y."/>
        </authorList>
    </citation>
    <scope>NUCLEOTIDE SEQUENCE [LARGE SCALE GENOMIC DNA]</scope>
    <source>
        <tissue evidence="1">Leaf</tissue>
    </source>
</reference>
<dbReference type="EMBL" id="CP039347">
    <property type="protein sequence ID" value="QCD87685.1"/>
    <property type="molecule type" value="Genomic_DNA"/>
</dbReference>
<evidence type="ECO:0000313" key="2">
    <source>
        <dbReference type="Proteomes" id="UP000501690"/>
    </source>
</evidence>
<name>A0A4D6LH94_VIGUN</name>
<gene>
    <name evidence="1" type="ORF">DEO72_LG3g2225</name>
</gene>
<accession>A0A4D6LH94</accession>
<keyword evidence="2" id="KW-1185">Reference proteome</keyword>
<dbReference type="Proteomes" id="UP000501690">
    <property type="component" value="Linkage Group LG3"/>
</dbReference>
<proteinExistence type="predicted"/>
<sequence>MWRLVTRMVLPGGGCLTEALKGACRLATGGDRQAIWNQIVPGDACHAPSDFGYRARSCGGFYTVLDGGFDVMLC</sequence>